<evidence type="ECO:0000259" key="4">
    <source>
        <dbReference type="PROSITE" id="PS50011"/>
    </source>
</evidence>
<dbReference type="PANTHER" id="PTHR44167:SF24">
    <property type="entry name" value="SERINE_THREONINE-PROTEIN KINASE CHK2"/>
    <property type="match status" value="1"/>
</dbReference>
<evidence type="ECO:0000256" key="2">
    <source>
        <dbReference type="ARBA" id="ARBA00022840"/>
    </source>
</evidence>
<dbReference type="GO" id="GO:0004674">
    <property type="term" value="F:protein serine/threonine kinase activity"/>
    <property type="evidence" value="ECO:0007669"/>
    <property type="project" value="TreeGrafter"/>
</dbReference>
<dbReference type="PROSITE" id="PS00108">
    <property type="entry name" value="PROTEIN_KINASE_ST"/>
    <property type="match status" value="1"/>
</dbReference>
<gene>
    <name evidence="5" type="primary">NYs-1_398L</name>
    <name evidence="5" type="ORF">PBCVNYs1_398L</name>
</gene>
<dbReference type="SUPFAM" id="SSF56112">
    <property type="entry name" value="Protein kinase-like (PK-like)"/>
    <property type="match status" value="1"/>
</dbReference>
<dbReference type="InterPro" id="IPR008271">
    <property type="entry name" value="Ser/Thr_kinase_AS"/>
</dbReference>
<dbReference type="PROSITE" id="PS50011">
    <property type="entry name" value="PROTEIN_KINASE_DOM"/>
    <property type="match status" value="1"/>
</dbReference>
<dbReference type="PROSITE" id="PS00107">
    <property type="entry name" value="PROTEIN_KINASE_ATP"/>
    <property type="match status" value="1"/>
</dbReference>
<dbReference type="InterPro" id="IPR017441">
    <property type="entry name" value="Protein_kinase_ATP_BS"/>
</dbReference>
<protein>
    <submittedName>
        <fullName evidence="5">Serine/threonine-protein kinase</fullName>
    </submittedName>
</protein>
<feature type="binding site" evidence="3">
    <location>
        <position position="53"/>
    </location>
    <ligand>
        <name>ATP</name>
        <dbReference type="ChEBI" id="CHEBI:30616"/>
    </ligand>
</feature>
<keyword evidence="5" id="KW-0808">Transferase</keyword>
<dbReference type="RefSeq" id="YP_009665360.1">
    <property type="nucleotide sequence ID" value="NC_043235.1"/>
</dbReference>
<organism evidence="5">
    <name type="scientific">Paramecium bursaria Chlorella virus NYs1</name>
    <dbReference type="NCBI Taxonomy" id="83442"/>
    <lineage>
        <taxon>Viruses</taxon>
        <taxon>Varidnaviria</taxon>
        <taxon>Bamfordvirae</taxon>
        <taxon>Nucleocytoviricota</taxon>
        <taxon>Megaviricetes</taxon>
        <taxon>Algavirales</taxon>
        <taxon>Phycodnaviridae</taxon>
        <taxon>Chlorovirus</taxon>
        <taxon>Chlorovirus newyorkense</taxon>
    </lineage>
</organism>
<dbReference type="PANTHER" id="PTHR44167">
    <property type="entry name" value="OVARIAN-SPECIFIC SERINE/THREONINE-PROTEIN KINASE LOK-RELATED"/>
    <property type="match status" value="1"/>
</dbReference>
<evidence type="ECO:0000313" key="5">
    <source>
        <dbReference type="EMBL" id="AGE58715.1"/>
    </source>
</evidence>
<dbReference type="Pfam" id="PF00069">
    <property type="entry name" value="Pkinase"/>
    <property type="match status" value="1"/>
</dbReference>
<name>M1IJP4_9PHYC</name>
<reference evidence="5" key="1">
    <citation type="submission" date="2012-10" db="EMBL/GenBank/DDBJ databases">
        <title>Towards defining the chloroviruses: a genomic journey through a genus of large DNA viruses.</title>
        <authorList>
            <person name="Jeanniard A."/>
            <person name="Dunigan D.D."/>
            <person name="Gurnon J.R."/>
            <person name="Agarkova I."/>
            <person name="Kang M."/>
            <person name="Vitek J."/>
            <person name="Duncan G."/>
            <person name="McClung O.W."/>
            <person name="Larsen M."/>
            <person name="Claverie J.-M."/>
            <person name="Van Etten J.L."/>
            <person name="Blanc G."/>
        </authorList>
    </citation>
    <scope>NUCLEOTIDE SEQUENCE</scope>
</reference>
<dbReference type="Gene3D" id="1.10.510.10">
    <property type="entry name" value="Transferase(Phosphotransferase) domain 1"/>
    <property type="match status" value="1"/>
</dbReference>
<sequence length="278" mass="31454">MYFSNTIMFKKLFACFTDNNNNNNNNIKKFIGKGSYGTIVSSYDKNGQKVAIKHAHSDVYSKSLLMKEYRMLKMLDHPNIIKPIRLHVEEITSVILPYFDAGVYMVLPYYKTDLLDFVNDNGNLDEHEVKMFVKAVASALKHAHDKNIVHLDIKPDNILLMNHDIAHCVLSDWGASNFVHDIKPSIVCGSEGYCAPELYSNIMNKTKNSIGKPADVYSFGVTVHVLMTSKRISDATQDIENLQCSDSLKNLLTGMLEIDPEKRMTIDDVLSHSFVQNV</sequence>
<dbReference type="GO" id="GO:0005524">
    <property type="term" value="F:ATP binding"/>
    <property type="evidence" value="ECO:0007669"/>
    <property type="project" value="UniProtKB-UniRule"/>
</dbReference>
<evidence type="ECO:0000256" key="3">
    <source>
        <dbReference type="PROSITE-ProRule" id="PRU10141"/>
    </source>
</evidence>
<dbReference type="EMBL" id="JX997183">
    <property type="protein sequence ID" value="AGE58715.1"/>
    <property type="molecule type" value="Genomic_DNA"/>
</dbReference>
<evidence type="ECO:0000256" key="1">
    <source>
        <dbReference type="ARBA" id="ARBA00022741"/>
    </source>
</evidence>
<proteinExistence type="predicted"/>
<keyword evidence="2 3" id="KW-0067">ATP-binding</keyword>
<dbReference type="KEGG" id="vg:40525579"/>
<keyword evidence="5" id="KW-0418">Kinase</keyword>
<keyword evidence="1 3" id="KW-0547">Nucleotide-binding</keyword>
<dbReference type="SMART" id="SM00220">
    <property type="entry name" value="S_TKc"/>
    <property type="match status" value="1"/>
</dbReference>
<dbReference type="InterPro" id="IPR000719">
    <property type="entry name" value="Prot_kinase_dom"/>
</dbReference>
<feature type="domain" description="Protein kinase" evidence="4">
    <location>
        <begin position="25"/>
        <end position="275"/>
    </location>
</feature>
<dbReference type="GeneID" id="40525579"/>
<dbReference type="InterPro" id="IPR011009">
    <property type="entry name" value="Kinase-like_dom_sf"/>
</dbReference>
<accession>M1IJP4</accession>